<sequence>MVLDEPTNADEVFKINGFTMVVNRTLLELTKSLTVDFVDHGMVSGFRVLSEVPIGGGGGCGSSCSTSCSC</sequence>
<reference evidence="1" key="1">
    <citation type="journal article" date="2020" name="mSystems">
        <title>Genome- and Community-Level Interaction Insights into Carbon Utilization and Element Cycling Functions of Hydrothermarchaeota in Hydrothermal Sediment.</title>
        <authorList>
            <person name="Zhou Z."/>
            <person name="Liu Y."/>
            <person name="Xu W."/>
            <person name="Pan J."/>
            <person name="Luo Z.H."/>
            <person name="Li M."/>
        </authorList>
    </citation>
    <scope>NUCLEOTIDE SEQUENCE [LARGE SCALE GENOMIC DNA]</scope>
    <source>
        <strain evidence="1">SpSt-456</strain>
    </source>
</reference>
<accession>A0A832EC60</accession>
<name>A0A832EC60_9BACT</name>
<protein>
    <recommendedName>
        <fullName evidence="2">HesB-like selenoprotein</fullName>
    </recommendedName>
</protein>
<dbReference type="InterPro" id="IPR035903">
    <property type="entry name" value="HesB-like_dom_sf"/>
</dbReference>
<gene>
    <name evidence="1" type="ORF">ENS06_00785</name>
</gene>
<evidence type="ECO:0008006" key="2">
    <source>
        <dbReference type="Google" id="ProtNLM"/>
    </source>
</evidence>
<dbReference type="SUPFAM" id="SSF89360">
    <property type="entry name" value="HesB-like domain"/>
    <property type="match status" value="1"/>
</dbReference>
<evidence type="ECO:0000313" key="1">
    <source>
        <dbReference type="EMBL" id="HFK95841.1"/>
    </source>
</evidence>
<dbReference type="Gene3D" id="2.60.300.12">
    <property type="entry name" value="HesB-like domain"/>
    <property type="match status" value="1"/>
</dbReference>
<proteinExistence type="predicted"/>
<dbReference type="EMBL" id="DSTK01000005">
    <property type="protein sequence ID" value="HFK95841.1"/>
    <property type="molecule type" value="Genomic_DNA"/>
</dbReference>
<organism evidence="1">
    <name type="scientific">Desulfacinum infernum</name>
    <dbReference type="NCBI Taxonomy" id="35837"/>
    <lineage>
        <taxon>Bacteria</taxon>
        <taxon>Pseudomonadati</taxon>
        <taxon>Thermodesulfobacteriota</taxon>
        <taxon>Syntrophobacteria</taxon>
        <taxon>Syntrophobacterales</taxon>
        <taxon>Syntrophobacteraceae</taxon>
        <taxon>Desulfacinum</taxon>
    </lineage>
</organism>
<dbReference type="AlphaFoldDB" id="A0A832EC60"/>
<comment type="caution">
    <text evidence="1">The sequence shown here is derived from an EMBL/GenBank/DDBJ whole genome shotgun (WGS) entry which is preliminary data.</text>
</comment>